<comment type="similarity">
    <text evidence="1">Belongs to the AB hydrolase superfamily.</text>
</comment>
<proteinExistence type="inferred from homology"/>
<organism evidence="4 5">
    <name type="scientific">Sarcophilus harrisii</name>
    <name type="common">Tasmanian devil</name>
    <name type="synonym">Sarcophilus laniarius</name>
    <dbReference type="NCBI Taxonomy" id="9305"/>
    <lineage>
        <taxon>Eukaryota</taxon>
        <taxon>Metazoa</taxon>
        <taxon>Chordata</taxon>
        <taxon>Craniata</taxon>
        <taxon>Vertebrata</taxon>
        <taxon>Euteleostomi</taxon>
        <taxon>Mammalia</taxon>
        <taxon>Metatheria</taxon>
        <taxon>Dasyuromorphia</taxon>
        <taxon>Dasyuridae</taxon>
        <taxon>Sarcophilus</taxon>
    </lineage>
</organism>
<dbReference type="CTD" id="253190"/>
<dbReference type="AlphaFoldDB" id="A0A7N4Q182"/>
<dbReference type="SUPFAM" id="SSF53474">
    <property type="entry name" value="alpha/beta-Hydrolases"/>
    <property type="match status" value="1"/>
</dbReference>
<dbReference type="Proteomes" id="UP000007648">
    <property type="component" value="Unassembled WGS sequence"/>
</dbReference>
<dbReference type="PRINTS" id="PR00111">
    <property type="entry name" value="ABHYDROLASE"/>
</dbReference>
<keyword evidence="5" id="KW-1185">Reference proteome</keyword>
<evidence type="ECO:0000313" key="5">
    <source>
        <dbReference type="Proteomes" id="UP000007648"/>
    </source>
</evidence>
<dbReference type="InterPro" id="IPR029058">
    <property type="entry name" value="AB_hydrolase_fold"/>
</dbReference>
<sequence length="311" mass="35555">MGVLSELKLTVPWGHIAAKVWGSLQGPPVLCLHGWLDNANSFDKLIPLLPQTFYYVAMDFGGHGFSSHHHPGFTYHQHDFVNEVRRVAAALNWKRFSLLAHSFGGVVGGMFSCTFPEMVDKLILLDSTPFFLDSLEKENILTYKRYNIDHVMEMETKQHKPPKVVSPQEMLQSFLKNNIQVGEECGKLLLERGTTKVAEGLVLNRDRRLGLPGNNFEFITKEQLEYFCQKIQARVLMLKASQGFSYFRLLRKGENPRSMETVVNVLKSTLQERYKFVEVMGSHYVHMQEPHKVAGVISDFLESNEDLQSHL</sequence>
<reference evidence="4" key="3">
    <citation type="submission" date="2025-09" db="UniProtKB">
        <authorList>
            <consortium name="Ensembl"/>
        </authorList>
    </citation>
    <scope>IDENTIFICATION</scope>
</reference>
<dbReference type="GeneTree" id="ENSGT00530000063960"/>
<evidence type="ECO:0000313" key="4">
    <source>
        <dbReference type="Ensembl" id="ENSSHAP00000045461.1"/>
    </source>
</evidence>
<dbReference type="RefSeq" id="XP_031796315.1">
    <property type="nucleotide sequence ID" value="XM_031940455.1"/>
</dbReference>
<reference evidence="4 5" key="1">
    <citation type="journal article" date="2011" name="Proc. Natl. Acad. Sci. U.S.A.">
        <title>Genetic diversity and population structure of the endangered marsupial Sarcophilus harrisii (Tasmanian devil).</title>
        <authorList>
            <person name="Miller W."/>
            <person name="Hayes V.M."/>
            <person name="Ratan A."/>
            <person name="Petersen D.C."/>
            <person name="Wittekindt N.E."/>
            <person name="Miller J."/>
            <person name="Walenz B."/>
            <person name="Knight J."/>
            <person name="Qi J."/>
            <person name="Zhao F."/>
            <person name="Wang Q."/>
            <person name="Bedoya-Reina O.C."/>
            <person name="Katiyar N."/>
            <person name="Tomsho L.P."/>
            <person name="Kasson L.M."/>
            <person name="Hardie R.A."/>
            <person name="Woodbridge P."/>
            <person name="Tindall E.A."/>
            <person name="Bertelsen M.F."/>
            <person name="Dixon D."/>
            <person name="Pyecroft S."/>
            <person name="Helgen K.M."/>
            <person name="Lesk A.M."/>
            <person name="Pringle T.H."/>
            <person name="Patterson N."/>
            <person name="Zhang Y."/>
            <person name="Kreiss A."/>
            <person name="Woods G.M."/>
            <person name="Jones M.E."/>
            <person name="Schuster S.C."/>
        </authorList>
    </citation>
    <scope>NUCLEOTIDE SEQUENCE [LARGE SCALE GENOMIC DNA]</scope>
</reference>
<protein>
    <submittedName>
        <fullName evidence="4">Serine hydrolase like 2</fullName>
    </submittedName>
</protein>
<dbReference type="KEGG" id="shr:100926326"/>
<name>A0A7N4Q182_SARHA</name>
<dbReference type="PANTHER" id="PTHR43798">
    <property type="entry name" value="MONOACYLGLYCEROL LIPASE"/>
    <property type="match status" value="1"/>
</dbReference>
<keyword evidence="2" id="KW-0378">Hydrolase</keyword>
<dbReference type="OrthoDB" id="190201at2759"/>
<gene>
    <name evidence="4" type="primary">SERHL2</name>
</gene>
<evidence type="ECO:0000259" key="3">
    <source>
        <dbReference type="Pfam" id="PF00561"/>
    </source>
</evidence>
<evidence type="ECO:0000256" key="1">
    <source>
        <dbReference type="ARBA" id="ARBA00008645"/>
    </source>
</evidence>
<feature type="domain" description="AB hydrolase-1" evidence="3">
    <location>
        <begin position="27"/>
        <end position="240"/>
    </location>
</feature>
<dbReference type="InParanoid" id="A0A7N4Q182"/>
<dbReference type="GeneID" id="100926326"/>
<dbReference type="Pfam" id="PF00561">
    <property type="entry name" value="Abhydrolase_1"/>
    <property type="match status" value="1"/>
</dbReference>
<evidence type="ECO:0000256" key="2">
    <source>
        <dbReference type="ARBA" id="ARBA00022801"/>
    </source>
</evidence>
<dbReference type="InterPro" id="IPR000073">
    <property type="entry name" value="AB_hydrolase_1"/>
</dbReference>
<dbReference type="FunCoup" id="A0A7N4Q182">
    <property type="interactions" value="4"/>
</dbReference>
<accession>A0A7N4Q182</accession>
<dbReference type="Gene3D" id="3.40.50.1820">
    <property type="entry name" value="alpha/beta hydrolase"/>
    <property type="match status" value="1"/>
</dbReference>
<dbReference type="Ensembl" id="ENSSHAT00000029289.1">
    <property type="protein sequence ID" value="ENSSHAP00000045461.1"/>
    <property type="gene ID" value="ENSSHAG00000022352.1"/>
</dbReference>
<dbReference type="InterPro" id="IPR050266">
    <property type="entry name" value="AB_hydrolase_sf"/>
</dbReference>
<dbReference type="GO" id="GO:0016787">
    <property type="term" value="F:hydrolase activity"/>
    <property type="evidence" value="ECO:0007669"/>
    <property type="project" value="UniProtKB-KW"/>
</dbReference>
<reference evidence="4" key="2">
    <citation type="submission" date="2025-08" db="UniProtKB">
        <authorList>
            <consortium name="Ensembl"/>
        </authorList>
    </citation>
    <scope>IDENTIFICATION</scope>
</reference>
<dbReference type="GO" id="GO:0016020">
    <property type="term" value="C:membrane"/>
    <property type="evidence" value="ECO:0007669"/>
    <property type="project" value="TreeGrafter"/>
</dbReference>
<dbReference type="PANTHER" id="PTHR43798:SF14">
    <property type="entry name" value="SERINE HYDROLASE-LIKE PROTEIN DDB_G0286239"/>
    <property type="match status" value="1"/>
</dbReference>